<feature type="active site" description="Proton acceptor; for phosphorylation activity. Proton donor; for dephosphorylation activity" evidence="10">
    <location>
        <position position="180"/>
    </location>
</feature>
<dbReference type="Gene3D" id="3.40.1390.20">
    <property type="entry name" value="HprK N-terminal domain-like"/>
    <property type="match status" value="1"/>
</dbReference>
<evidence type="ECO:0000313" key="13">
    <source>
        <dbReference type="EMBL" id="MFC4804654.1"/>
    </source>
</evidence>
<keyword evidence="3 10" id="KW-0723">Serine/threonine-protein kinase</keyword>
<organism evidence="13 14">
    <name type="scientific">Filifactor villosus</name>
    <dbReference type="NCBI Taxonomy" id="29374"/>
    <lineage>
        <taxon>Bacteria</taxon>
        <taxon>Bacillati</taxon>
        <taxon>Bacillota</taxon>
        <taxon>Clostridia</taxon>
        <taxon>Peptostreptococcales</taxon>
        <taxon>Filifactoraceae</taxon>
        <taxon>Filifactor</taxon>
    </lineage>
</organism>
<feature type="binding site" evidence="10">
    <location>
        <begin position="156"/>
        <end position="163"/>
    </location>
    <ligand>
        <name>ATP</name>
        <dbReference type="ChEBI" id="CHEBI:30616"/>
    </ligand>
</feature>
<sequence>MEWKKDISVRRMVKDLGVEIMAEPKDRDYFVDNSDINRPGIQLAGFYEHFPRERIQVMGKVEFAYLMSLSERTQREVLDKFFSYEIPALFVTRGMRPTSLFVESAKTNNRYLLCSELPTTMFINKLVTYMNQIIAPKEVMHAVLVDVDGIGILIKGASGVGKSETALELIRRGHRLIADDVVEIKKLEDGVLVGQAPKLTKNLMEIRGIGLLDIQKLFGMGAVKSSKVIDMVVYLENWQEGKYYDRLGIDTEYEKIFDVPLEKNVVPVRPGRNLAIIIEIAARNFRQKMLGYNVAQEFNDKLFKKTSKEEGM</sequence>
<dbReference type="PANTHER" id="PTHR30305:SF1">
    <property type="entry name" value="HPR KINASE_PHOSPHORYLASE"/>
    <property type="match status" value="1"/>
</dbReference>
<keyword evidence="10" id="KW-0479">Metal-binding</keyword>
<dbReference type="InterPro" id="IPR003755">
    <property type="entry name" value="HPr(Ser)_kin/Pase"/>
</dbReference>
<dbReference type="InterPro" id="IPR011104">
    <property type="entry name" value="Hpr_kin/Pase_C"/>
</dbReference>
<comment type="catalytic activity">
    <reaction evidence="1 10">
        <text>[HPr protein]-L-serine + ATP = [HPr protein]-O-phospho-L-serine + ADP + H(+)</text>
        <dbReference type="Rhea" id="RHEA:46600"/>
        <dbReference type="Rhea" id="RHEA-COMP:11602"/>
        <dbReference type="Rhea" id="RHEA-COMP:11603"/>
        <dbReference type="ChEBI" id="CHEBI:15378"/>
        <dbReference type="ChEBI" id="CHEBI:29999"/>
        <dbReference type="ChEBI" id="CHEBI:30616"/>
        <dbReference type="ChEBI" id="CHEBI:83421"/>
        <dbReference type="ChEBI" id="CHEBI:456216"/>
    </reaction>
</comment>
<evidence type="ECO:0000256" key="6">
    <source>
        <dbReference type="ARBA" id="ARBA00022777"/>
    </source>
</evidence>
<dbReference type="Pfam" id="PF07475">
    <property type="entry name" value="Hpr_kinase_C"/>
    <property type="match status" value="1"/>
</dbReference>
<dbReference type="Pfam" id="PF02603">
    <property type="entry name" value="Hpr_kinase_N"/>
    <property type="match status" value="1"/>
</dbReference>
<dbReference type="PANTHER" id="PTHR30305">
    <property type="entry name" value="PROTEIN YJDM-RELATED"/>
    <property type="match status" value="1"/>
</dbReference>
<gene>
    <name evidence="10 13" type="primary">hprK</name>
    <name evidence="13" type="ORF">ACFO4R_06110</name>
</gene>
<evidence type="ECO:0000256" key="4">
    <source>
        <dbReference type="ARBA" id="ARBA00022679"/>
    </source>
</evidence>
<dbReference type="SUPFAM" id="SSF75138">
    <property type="entry name" value="HprK N-terminal domain-like"/>
    <property type="match status" value="1"/>
</dbReference>
<comment type="cofactor">
    <cofactor evidence="10">
        <name>Mg(2+)</name>
        <dbReference type="ChEBI" id="CHEBI:18420"/>
    </cofactor>
</comment>
<evidence type="ECO:0000256" key="1">
    <source>
        <dbReference type="ARBA" id="ARBA00001120"/>
    </source>
</evidence>
<keyword evidence="14" id="KW-1185">Reference proteome</keyword>
<feature type="region of interest" description="Important for the catalytic mechanism of both phosphorylation and dephosphorylation" evidence="10">
    <location>
        <begin position="204"/>
        <end position="213"/>
    </location>
</feature>
<feature type="domain" description="HPr(Ser) kinase/phosphorylase N-terminal" evidence="11">
    <location>
        <begin position="7"/>
        <end position="130"/>
    </location>
</feature>
<dbReference type="EMBL" id="JBHSHL010000022">
    <property type="protein sequence ID" value="MFC4804654.1"/>
    <property type="molecule type" value="Genomic_DNA"/>
</dbReference>
<feature type="binding site" evidence="10">
    <location>
        <position position="205"/>
    </location>
    <ligand>
        <name>Mg(2+)</name>
        <dbReference type="ChEBI" id="CHEBI:18420"/>
    </ligand>
</feature>
<comment type="subunit">
    <text evidence="10">Homohexamer.</text>
</comment>
<keyword evidence="8 10" id="KW-0511">Multifunctional enzyme</keyword>
<feature type="region of interest" description="Important for the catalytic mechanism of dephosphorylation" evidence="10">
    <location>
        <begin position="267"/>
        <end position="272"/>
    </location>
</feature>
<feature type="active site" evidence="10">
    <location>
        <position position="162"/>
    </location>
</feature>
<dbReference type="HAMAP" id="MF_01249">
    <property type="entry name" value="HPr_kinase"/>
    <property type="match status" value="1"/>
</dbReference>
<dbReference type="SUPFAM" id="SSF53795">
    <property type="entry name" value="PEP carboxykinase-like"/>
    <property type="match status" value="1"/>
</dbReference>
<dbReference type="CDD" id="cd01918">
    <property type="entry name" value="HprK_C"/>
    <property type="match status" value="1"/>
</dbReference>
<dbReference type="Proteomes" id="UP001595916">
    <property type="component" value="Unassembled WGS sequence"/>
</dbReference>
<feature type="domain" description="HPr kinase/phosphorylase C-terminal" evidence="12">
    <location>
        <begin position="134"/>
        <end position="301"/>
    </location>
</feature>
<comment type="miscellaneous">
    <text evidence="10">Both phosphorylation and phosphorolysis are carried out by the same active site and suggest a common mechanism for both reactions.</text>
</comment>
<evidence type="ECO:0000256" key="2">
    <source>
        <dbReference type="ARBA" id="ARBA00006883"/>
    </source>
</evidence>
<dbReference type="InterPro" id="IPR011126">
    <property type="entry name" value="Hpr_kin/Pase_Hpr_N"/>
</dbReference>
<evidence type="ECO:0000256" key="8">
    <source>
        <dbReference type="ARBA" id="ARBA00023268"/>
    </source>
</evidence>
<evidence type="ECO:0000259" key="12">
    <source>
        <dbReference type="Pfam" id="PF07475"/>
    </source>
</evidence>
<comment type="domain">
    <text evidence="10">The Walker A ATP-binding motif also binds Pi and PPi.</text>
</comment>
<keyword evidence="10" id="KW-0119">Carbohydrate metabolism</keyword>
<dbReference type="EC" id="2.7.11.-" evidence="10"/>
<evidence type="ECO:0000256" key="10">
    <source>
        <dbReference type="HAMAP-Rule" id="MF_01249"/>
    </source>
</evidence>
<dbReference type="InterPro" id="IPR027417">
    <property type="entry name" value="P-loop_NTPase"/>
</dbReference>
<name>A0ABV9QL50_9FIRM</name>
<protein>
    <recommendedName>
        <fullName evidence="10">HPr kinase/phosphorylase</fullName>
        <shortName evidence="10">HPrK/P</shortName>
        <ecNumber evidence="10">2.7.11.-</ecNumber>
        <ecNumber evidence="10">2.7.4.-</ecNumber>
    </recommendedName>
    <alternativeName>
        <fullName evidence="10">HPr(Ser) kinase/phosphorylase</fullName>
    </alternativeName>
</protein>
<comment type="similarity">
    <text evidence="2 10">Belongs to the HPrK/P family.</text>
</comment>
<comment type="caution">
    <text evidence="13">The sequence shown here is derived from an EMBL/GenBank/DDBJ whole genome shotgun (WGS) entry which is preliminary data.</text>
</comment>
<comment type="function">
    <text evidence="10">Catalyzes the ATP- as well as the pyrophosphate-dependent phosphorylation of a specific serine residue in HPr, a phosphocarrier protein of the phosphoenolpyruvate-dependent sugar phosphotransferase system (PTS). HprK/P also catalyzes the pyrophosphate-producing, inorganic phosphate-dependent dephosphorylation (phosphorolysis) of seryl-phosphorylated HPr (P-Ser-HPr). The two antagonistic activities of HprK/P are regulated by several intracellular metabolites, which change their concentration in response to the absence or presence of rapidly metabolisable carbon sources (glucose, fructose, etc.) in the growth medium. Therefore, by controlling the phosphorylation state of HPr, HPrK/P is a sensor enzyme that plays a major role in the regulation of carbon metabolism and sugar transport: it mediates carbon catabolite repression (CCR), and regulates PTS-catalyzed carbohydrate uptake and inducer exclusion.</text>
</comment>
<feature type="active site" evidence="10">
    <location>
        <position position="141"/>
    </location>
</feature>
<dbReference type="RefSeq" id="WP_379788168.1">
    <property type="nucleotide sequence ID" value="NZ_JBHSHL010000022.1"/>
</dbReference>
<evidence type="ECO:0000256" key="9">
    <source>
        <dbReference type="ARBA" id="ARBA00047657"/>
    </source>
</evidence>
<dbReference type="NCBIfam" id="TIGR00679">
    <property type="entry name" value="hpr-ser"/>
    <property type="match status" value="1"/>
</dbReference>
<evidence type="ECO:0000259" key="11">
    <source>
        <dbReference type="Pfam" id="PF02603"/>
    </source>
</evidence>
<evidence type="ECO:0000256" key="3">
    <source>
        <dbReference type="ARBA" id="ARBA00022527"/>
    </source>
</evidence>
<accession>A0ABV9QL50</accession>
<dbReference type="Gene3D" id="3.40.50.300">
    <property type="entry name" value="P-loop containing nucleotide triphosphate hydrolases"/>
    <property type="match status" value="1"/>
</dbReference>
<keyword evidence="4 10" id="KW-0808">Transferase</keyword>
<keyword evidence="5 10" id="KW-0547">Nucleotide-binding</keyword>
<keyword evidence="7 10" id="KW-0067">ATP-binding</keyword>
<comment type="catalytic activity">
    <reaction evidence="9 10">
        <text>[HPr protein]-O-phospho-L-serine + phosphate + H(+) = [HPr protein]-L-serine + diphosphate</text>
        <dbReference type="Rhea" id="RHEA:46604"/>
        <dbReference type="Rhea" id="RHEA-COMP:11602"/>
        <dbReference type="Rhea" id="RHEA-COMP:11603"/>
        <dbReference type="ChEBI" id="CHEBI:15378"/>
        <dbReference type="ChEBI" id="CHEBI:29999"/>
        <dbReference type="ChEBI" id="CHEBI:33019"/>
        <dbReference type="ChEBI" id="CHEBI:43474"/>
        <dbReference type="ChEBI" id="CHEBI:83421"/>
    </reaction>
</comment>
<keyword evidence="6 10" id="KW-0418">Kinase</keyword>
<evidence type="ECO:0000313" key="14">
    <source>
        <dbReference type="Proteomes" id="UP001595916"/>
    </source>
</evidence>
<dbReference type="InterPro" id="IPR028979">
    <property type="entry name" value="Ser_kin/Pase_Hpr-like_N_sf"/>
</dbReference>
<proteinExistence type="inferred from homology"/>
<dbReference type="EC" id="2.7.4.-" evidence="10"/>
<evidence type="ECO:0000256" key="7">
    <source>
        <dbReference type="ARBA" id="ARBA00022840"/>
    </source>
</evidence>
<dbReference type="GO" id="GO:0016301">
    <property type="term" value="F:kinase activity"/>
    <property type="evidence" value="ECO:0007669"/>
    <property type="project" value="UniProtKB-KW"/>
</dbReference>
<reference evidence="14" key="1">
    <citation type="journal article" date="2019" name="Int. J. Syst. Evol. Microbiol.">
        <title>The Global Catalogue of Microorganisms (GCM) 10K type strain sequencing project: providing services to taxonomists for standard genome sequencing and annotation.</title>
        <authorList>
            <consortium name="The Broad Institute Genomics Platform"/>
            <consortium name="The Broad Institute Genome Sequencing Center for Infectious Disease"/>
            <person name="Wu L."/>
            <person name="Ma J."/>
        </authorList>
    </citation>
    <scope>NUCLEOTIDE SEQUENCE [LARGE SCALE GENOMIC DNA]</scope>
    <source>
        <strain evidence="14">CCUG 46385</strain>
    </source>
</reference>
<feature type="binding site" evidence="10">
    <location>
        <position position="163"/>
    </location>
    <ligand>
        <name>Mg(2+)</name>
        <dbReference type="ChEBI" id="CHEBI:18420"/>
    </ligand>
</feature>
<keyword evidence="10" id="KW-0460">Magnesium</keyword>
<evidence type="ECO:0000256" key="5">
    <source>
        <dbReference type="ARBA" id="ARBA00022741"/>
    </source>
</evidence>
<feature type="active site" evidence="10">
    <location>
        <position position="246"/>
    </location>
</feature>